<dbReference type="AlphaFoldDB" id="A0A8D8G4I8"/>
<evidence type="ECO:0000313" key="1">
    <source>
        <dbReference type="EMBL" id="CAG6493783.1"/>
    </source>
</evidence>
<sequence length="119" mass="13315">MSCLSSVTFGCSTDSTSLDKNSLTVSKSTLLCTKSSVWVQKFPITLLGIDMSSNCITNFCCNFVYNFITTGMFVGFSFENITIWPSLRSIFFKDMWYISSIGDIFLYSNKITIASNILL</sequence>
<proteinExistence type="predicted"/>
<dbReference type="EMBL" id="HBUE01124106">
    <property type="protein sequence ID" value="CAG6493779.1"/>
    <property type="molecule type" value="Transcribed_RNA"/>
</dbReference>
<protein>
    <submittedName>
        <fullName evidence="1">(northern house mosquito) hypothetical protein</fullName>
    </submittedName>
</protein>
<accession>A0A8D8G4I8</accession>
<reference evidence="1" key="1">
    <citation type="submission" date="2021-05" db="EMBL/GenBank/DDBJ databases">
        <authorList>
            <person name="Alioto T."/>
            <person name="Alioto T."/>
            <person name="Gomez Garrido J."/>
        </authorList>
    </citation>
    <scope>NUCLEOTIDE SEQUENCE</scope>
</reference>
<organism evidence="1">
    <name type="scientific">Culex pipiens</name>
    <name type="common">House mosquito</name>
    <dbReference type="NCBI Taxonomy" id="7175"/>
    <lineage>
        <taxon>Eukaryota</taxon>
        <taxon>Metazoa</taxon>
        <taxon>Ecdysozoa</taxon>
        <taxon>Arthropoda</taxon>
        <taxon>Hexapoda</taxon>
        <taxon>Insecta</taxon>
        <taxon>Pterygota</taxon>
        <taxon>Neoptera</taxon>
        <taxon>Endopterygota</taxon>
        <taxon>Diptera</taxon>
        <taxon>Nematocera</taxon>
        <taxon>Culicoidea</taxon>
        <taxon>Culicidae</taxon>
        <taxon>Culicinae</taxon>
        <taxon>Culicini</taxon>
        <taxon>Culex</taxon>
        <taxon>Culex</taxon>
    </lineage>
</organism>
<dbReference type="EMBL" id="HBUE01124112">
    <property type="protein sequence ID" value="CAG6493783.1"/>
    <property type="molecule type" value="Transcribed_RNA"/>
</dbReference>
<name>A0A8D8G4I8_CULPI</name>
<dbReference type="EMBL" id="HBUE01124117">
    <property type="protein sequence ID" value="CAG6493788.1"/>
    <property type="molecule type" value="Transcribed_RNA"/>
</dbReference>
<dbReference type="EMBL" id="HBUE01328194">
    <property type="protein sequence ID" value="CAG6591800.1"/>
    <property type="molecule type" value="Transcribed_RNA"/>
</dbReference>
<dbReference type="EMBL" id="HBUE01221548">
    <property type="protein sequence ID" value="CAG6539750.1"/>
    <property type="molecule type" value="Transcribed_RNA"/>
</dbReference>